<protein>
    <submittedName>
        <fullName evidence="2">Uncharacterized protein</fullName>
    </submittedName>
</protein>
<name>A0A427ARA3_ENSVE</name>
<dbReference type="EMBL" id="AMZH03001605">
    <property type="protein sequence ID" value="RRT78727.1"/>
    <property type="molecule type" value="Genomic_DNA"/>
</dbReference>
<dbReference type="AlphaFoldDB" id="A0A427ARA3"/>
<feature type="transmembrane region" description="Helical" evidence="1">
    <location>
        <begin position="70"/>
        <end position="90"/>
    </location>
</feature>
<evidence type="ECO:0000313" key="2">
    <source>
        <dbReference type="EMBL" id="RRT78727.1"/>
    </source>
</evidence>
<comment type="caution">
    <text evidence="2">The sequence shown here is derived from an EMBL/GenBank/DDBJ whole genome shotgun (WGS) entry which is preliminary data.</text>
</comment>
<proteinExistence type="predicted"/>
<sequence length="139" mass="15364">MIPASYSLLPAAVAFLVCDGGRGLYLGITAFCSSASIAYVLIKAFTIYWVAPPRQEPRLFLALAGRESPAIEALFLTSLALAIAHIAVAYRTSCRERRKLLVYRIDVEAVYDHSYILDCLPCSSIQYYAEHILASLEQD</sequence>
<dbReference type="Proteomes" id="UP000287651">
    <property type="component" value="Unassembled WGS sequence"/>
</dbReference>
<keyword evidence="1" id="KW-0472">Membrane</keyword>
<evidence type="ECO:0000313" key="3">
    <source>
        <dbReference type="Proteomes" id="UP000287651"/>
    </source>
</evidence>
<organism evidence="2 3">
    <name type="scientific">Ensete ventricosum</name>
    <name type="common">Abyssinian banana</name>
    <name type="synonym">Musa ensete</name>
    <dbReference type="NCBI Taxonomy" id="4639"/>
    <lineage>
        <taxon>Eukaryota</taxon>
        <taxon>Viridiplantae</taxon>
        <taxon>Streptophyta</taxon>
        <taxon>Embryophyta</taxon>
        <taxon>Tracheophyta</taxon>
        <taxon>Spermatophyta</taxon>
        <taxon>Magnoliopsida</taxon>
        <taxon>Liliopsida</taxon>
        <taxon>Zingiberales</taxon>
        <taxon>Musaceae</taxon>
        <taxon>Ensete</taxon>
    </lineage>
</organism>
<reference evidence="2 3" key="1">
    <citation type="journal article" date="2014" name="Agronomy (Basel)">
        <title>A Draft Genome Sequence for Ensete ventricosum, the Drought-Tolerant Tree Against Hunger.</title>
        <authorList>
            <person name="Harrison J."/>
            <person name="Moore K.A."/>
            <person name="Paszkiewicz K."/>
            <person name="Jones T."/>
            <person name="Grant M."/>
            <person name="Ambacheew D."/>
            <person name="Muzemil S."/>
            <person name="Studholme D.J."/>
        </authorList>
    </citation>
    <scope>NUCLEOTIDE SEQUENCE [LARGE SCALE GENOMIC DNA]</scope>
</reference>
<keyword evidence="1" id="KW-0812">Transmembrane</keyword>
<gene>
    <name evidence="2" type="ORF">B296_00013499</name>
</gene>
<keyword evidence="1" id="KW-1133">Transmembrane helix</keyword>
<dbReference type="PANTHER" id="PTHR34953:SF1">
    <property type="entry name" value="ALPHA_BETA HYDROLASE RELATED PROTEIN"/>
    <property type="match status" value="1"/>
</dbReference>
<dbReference type="PANTHER" id="PTHR34953">
    <property type="entry name" value="ALPHA/BETA HYDROLASE RELATED PROTEIN"/>
    <property type="match status" value="1"/>
</dbReference>
<evidence type="ECO:0000256" key="1">
    <source>
        <dbReference type="SAM" id="Phobius"/>
    </source>
</evidence>
<accession>A0A427ARA3</accession>
<feature type="transmembrane region" description="Helical" evidence="1">
    <location>
        <begin position="24"/>
        <end position="50"/>
    </location>
</feature>